<dbReference type="PROSITE" id="PS50104">
    <property type="entry name" value="TIR"/>
    <property type="match status" value="1"/>
</dbReference>
<dbReference type="InterPro" id="IPR019775">
    <property type="entry name" value="WD40_repeat_CS"/>
</dbReference>
<dbReference type="CDD" id="cd00200">
    <property type="entry name" value="WD40"/>
    <property type="match status" value="2"/>
</dbReference>
<feature type="repeat" description="WD" evidence="3">
    <location>
        <begin position="918"/>
        <end position="959"/>
    </location>
</feature>
<dbReference type="InterPro" id="IPR035897">
    <property type="entry name" value="Toll_tir_struct_dom_sf"/>
</dbReference>
<accession>A0AAE4APQ6</accession>
<dbReference type="Gene3D" id="3.40.50.10140">
    <property type="entry name" value="Toll/interleukin-1 receptor homology (TIR) domain"/>
    <property type="match status" value="1"/>
</dbReference>
<evidence type="ECO:0000256" key="1">
    <source>
        <dbReference type="ARBA" id="ARBA00022574"/>
    </source>
</evidence>
<feature type="repeat" description="WD" evidence="3">
    <location>
        <begin position="960"/>
        <end position="1001"/>
    </location>
</feature>
<gene>
    <name evidence="5" type="ORF">J3R75_003686</name>
</gene>
<dbReference type="RefSeq" id="WP_307264571.1">
    <property type="nucleotide sequence ID" value="NZ_JAUSVL010000001.1"/>
</dbReference>
<dbReference type="InterPro" id="IPR001680">
    <property type="entry name" value="WD40_rpt"/>
</dbReference>
<protein>
    <submittedName>
        <fullName evidence="5">WD40 repeat protein</fullName>
    </submittedName>
</protein>
<dbReference type="InterPro" id="IPR036322">
    <property type="entry name" value="WD40_repeat_dom_sf"/>
</dbReference>
<keyword evidence="6" id="KW-1185">Reference proteome</keyword>
<sequence length="1476" mass="161985">MNDEESRNAVLALLRRQGKVRNSEVLALLGGRQDLFGKIREDLLFEELAEDVHGLGLRYTGPAATPATGAGPVRLFLSYGRRDAADLAQRLEKDLKDKGYKVWRDIRKIKPGTDFGAEILDGLRSAQIVIALMTPHSTRTTRDADSPDSVDSVCLGELAYALFNPPPHPVVPVMAQTCEPPLSIFHLDYVDLRRWQDSEDQYQAGLQRLIDGIEAARRGEKRYRSWHHLLAPFDFAGFLHAKRDRFTGRQWLFDKIDAWRQAGQGRALLIKGDPGTGKSAVVAELVHRNPGGQVLAYHCCQWDVGDTLEPWRFVRSIAAMLASKSEDYAALLADPAIRDTLSEESCRRDPESAFERGVLDPLQRLHAPESSTRYLLVDALDEALGLPEGEKTIVQLLASRLDRLPPWLRIVATTRKDPRVLDKLQGLRAEEIEAQSEDNLADLKVFIRAELGSPDFAGQARASGLPPETLVAQLVDKSGGNFLYVRQALEAIRTQDASFAGLRDLPPGLSGLYALRFGSLFPTEASFEPLIPLLEAICAAREPVGRAVLAAVAGLDDERAVERRLVRMAGYLARRSDAQGRPLFAVYHKSFAEWLTDPEREVQLHWVSVAKGNHRFAEWCLSEYRRGPLKMNNYALRHVVGHLLADKRWDDLIGDEATPGPLTDLLFIQAKCEAGLVHDLMTDYNAALAALPEFREENERNRQRDAAMAAYHQALREYAVARCDWWFAKERGETRPEPPYPPLPEALREQIEGAIPEDSSPRAARLRHFANFVSGNLALLSQSGQDTLPLAYNWADSGPVSAQAENQIATTTEPCLRRSPRPPAPLRPQCLRTLEGHSGEVLSVSFSPDGRRAVSGSNDQTVRVWDLETGACLRTLEGHSGWVGSVSVSLDGRRAVSGSVDKTVRVWDLETGACLRTLEGHTEQVASVSVSLDGRRAVSGSWDETVRVWDLETGACLLTLEGHTEPVASVSVSPDGRRAVSGSWDETVRVWDLETGACLRTLEGHTEQVASVSVSLDGRRAVSGSWDETVRVWDLETGACLRTLEGHTEQVASVSVSLDGRRAVSGSRDHTVRVWDLETGACLRTLEGHTDQVWSVSFSPDGRRAVSGSFDKTLRVWDLETGACLRTLEGHSSGVKSMSVSLDGRRAVSGSVDKTVRVWDLETGACLRTLEGHTEQVASVSVSPDGRRAVSGSRDHTVRVWDLETGACLRTLEGHTDEVLSVSFSPDGRHAVSGSWDDTVRVWDLETGACLRTLEGHSVGVSSVSVSPDGRRAVSGSGDQTVRVWDLETGQCLRTLEGHADWVLSVSVSPDGRRAVSGSFDKTVRVWDLETGQCLAVYQAGASVSSVAFSPDGERIICGTKDGQMHFLTPVNFPPSGPPLITAVRLWRFGEATKQPDGTVLSAPGRWDDHLTCRCLHCGKLFEPTEPVVEIGREGAQDIRKGLWLPASAYANPRLLAPCPHCGGALKYNPFVVDSG</sequence>
<feature type="repeat" description="WD" evidence="3">
    <location>
        <begin position="1002"/>
        <end position="1043"/>
    </location>
</feature>
<feature type="repeat" description="WD" evidence="3">
    <location>
        <begin position="1254"/>
        <end position="1295"/>
    </location>
</feature>
<feature type="repeat" description="WD" evidence="3">
    <location>
        <begin position="1044"/>
        <end position="1085"/>
    </location>
</feature>
<dbReference type="Pfam" id="PF25173">
    <property type="entry name" value="Beta-prop_WDR3_1st"/>
    <property type="match status" value="1"/>
</dbReference>
<feature type="repeat" description="WD" evidence="3">
    <location>
        <begin position="1212"/>
        <end position="1253"/>
    </location>
</feature>
<dbReference type="SUPFAM" id="SSF52540">
    <property type="entry name" value="P-loop containing nucleoside triphosphate hydrolases"/>
    <property type="match status" value="1"/>
</dbReference>
<dbReference type="SUPFAM" id="SSF52200">
    <property type="entry name" value="Toll/Interleukin receptor TIR domain"/>
    <property type="match status" value="1"/>
</dbReference>
<dbReference type="InterPro" id="IPR015943">
    <property type="entry name" value="WD40/YVTN_repeat-like_dom_sf"/>
</dbReference>
<dbReference type="Proteomes" id="UP001238163">
    <property type="component" value="Unassembled WGS sequence"/>
</dbReference>
<evidence type="ECO:0000313" key="5">
    <source>
        <dbReference type="EMBL" id="MDQ0291579.1"/>
    </source>
</evidence>
<dbReference type="SUPFAM" id="SSF50978">
    <property type="entry name" value="WD40 repeat-like"/>
    <property type="match status" value="2"/>
</dbReference>
<dbReference type="InterPro" id="IPR020472">
    <property type="entry name" value="WD40_PAC1"/>
</dbReference>
<dbReference type="InterPro" id="IPR000157">
    <property type="entry name" value="TIR_dom"/>
</dbReference>
<dbReference type="Gene3D" id="2.130.10.10">
    <property type="entry name" value="YVTN repeat-like/Quinoprotein amine dehydrogenase"/>
    <property type="match status" value="6"/>
</dbReference>
<proteinExistence type="predicted"/>
<evidence type="ECO:0000313" key="6">
    <source>
        <dbReference type="Proteomes" id="UP001238163"/>
    </source>
</evidence>
<dbReference type="PANTHER" id="PTHR22847">
    <property type="entry name" value="WD40 REPEAT PROTEIN"/>
    <property type="match status" value="1"/>
</dbReference>
<dbReference type="EMBL" id="JAUSVL010000001">
    <property type="protein sequence ID" value="MDQ0291579.1"/>
    <property type="molecule type" value="Genomic_DNA"/>
</dbReference>
<feature type="repeat" description="WD" evidence="3">
    <location>
        <begin position="1170"/>
        <end position="1211"/>
    </location>
</feature>
<dbReference type="PANTHER" id="PTHR22847:SF637">
    <property type="entry name" value="WD REPEAT DOMAIN 5B"/>
    <property type="match status" value="1"/>
</dbReference>
<name>A0AAE4APQ6_9BACT</name>
<evidence type="ECO:0000256" key="2">
    <source>
        <dbReference type="ARBA" id="ARBA00022737"/>
    </source>
</evidence>
<evidence type="ECO:0000256" key="3">
    <source>
        <dbReference type="PROSITE-ProRule" id="PRU00221"/>
    </source>
</evidence>
<dbReference type="PRINTS" id="PR00320">
    <property type="entry name" value="GPROTEINBRPT"/>
</dbReference>
<dbReference type="Pfam" id="PF13676">
    <property type="entry name" value="TIR_2"/>
    <property type="match status" value="1"/>
</dbReference>
<reference evidence="5" key="1">
    <citation type="submission" date="2023-07" db="EMBL/GenBank/DDBJ databases">
        <title>Genomic Encyclopedia of Type Strains, Phase IV (KMG-IV): sequencing the most valuable type-strain genomes for metagenomic binning, comparative biology and taxonomic classification.</title>
        <authorList>
            <person name="Goeker M."/>
        </authorList>
    </citation>
    <scope>NUCLEOTIDE SEQUENCE</scope>
    <source>
        <strain evidence="5">DSM 24202</strain>
    </source>
</reference>
<keyword evidence="2" id="KW-0677">Repeat</keyword>
<feature type="repeat" description="WD" evidence="3">
    <location>
        <begin position="1296"/>
        <end position="1337"/>
    </location>
</feature>
<dbReference type="PROSITE" id="PS50294">
    <property type="entry name" value="WD_REPEATS_REGION"/>
    <property type="match status" value="12"/>
</dbReference>
<dbReference type="GO" id="GO:0007165">
    <property type="term" value="P:signal transduction"/>
    <property type="evidence" value="ECO:0007669"/>
    <property type="project" value="InterPro"/>
</dbReference>
<dbReference type="InterPro" id="IPR027417">
    <property type="entry name" value="P-loop_NTPase"/>
</dbReference>
<dbReference type="InterPro" id="IPR056884">
    <property type="entry name" value="NPHP3-like_N"/>
</dbReference>
<dbReference type="PROSITE" id="PS50082">
    <property type="entry name" value="WD_REPEATS_2"/>
    <property type="match status" value="12"/>
</dbReference>
<keyword evidence="1 3" id="KW-0853">WD repeat</keyword>
<comment type="caution">
    <text evidence="5">The sequence shown here is derived from an EMBL/GenBank/DDBJ whole genome shotgun (WGS) entry which is preliminary data.</text>
</comment>
<feature type="repeat" description="WD" evidence="3">
    <location>
        <begin position="1128"/>
        <end position="1169"/>
    </location>
</feature>
<dbReference type="SMART" id="SM00320">
    <property type="entry name" value="WD40"/>
    <property type="match status" value="13"/>
</dbReference>
<dbReference type="Gene3D" id="1.25.40.370">
    <property type="match status" value="1"/>
</dbReference>
<organism evidence="5 6">
    <name type="scientific">Oligosphaera ethanolica</name>
    <dbReference type="NCBI Taxonomy" id="760260"/>
    <lineage>
        <taxon>Bacteria</taxon>
        <taxon>Pseudomonadati</taxon>
        <taxon>Lentisphaerota</taxon>
        <taxon>Oligosphaeria</taxon>
        <taxon>Oligosphaerales</taxon>
        <taxon>Oligosphaeraceae</taxon>
        <taxon>Oligosphaera</taxon>
    </lineage>
</organism>
<dbReference type="Pfam" id="PF00400">
    <property type="entry name" value="WD40"/>
    <property type="match status" value="8"/>
</dbReference>
<feature type="repeat" description="WD" evidence="3">
    <location>
        <begin position="876"/>
        <end position="917"/>
    </location>
</feature>
<feature type="repeat" description="WD" evidence="3">
    <location>
        <begin position="1086"/>
        <end position="1127"/>
    </location>
</feature>
<dbReference type="PROSITE" id="PS00678">
    <property type="entry name" value="WD_REPEATS_1"/>
    <property type="match status" value="12"/>
</dbReference>
<dbReference type="Pfam" id="PF24883">
    <property type="entry name" value="NPHP3_N"/>
    <property type="match status" value="1"/>
</dbReference>
<feature type="domain" description="TIR" evidence="4">
    <location>
        <begin position="71"/>
        <end position="213"/>
    </location>
</feature>
<feature type="repeat" description="WD" evidence="3">
    <location>
        <begin position="834"/>
        <end position="875"/>
    </location>
</feature>
<evidence type="ECO:0000259" key="4">
    <source>
        <dbReference type="PROSITE" id="PS50104"/>
    </source>
</evidence>